<sequence>MDFEDPIGEWGVTIDGRVFVSDHGRLPRKISHRPSCYVSASALAGFATKGVFAGKASSGSGTPFRRGLRSRFQMSRNGSEFHILFSRSSTACGVSAHE</sequence>
<evidence type="ECO:0000313" key="1">
    <source>
        <dbReference type="EMBL" id="MED6185451.1"/>
    </source>
</evidence>
<protein>
    <submittedName>
        <fullName evidence="1">Uncharacterized protein</fullName>
    </submittedName>
</protein>
<dbReference type="EMBL" id="JASCZI010181708">
    <property type="protein sequence ID" value="MED6185451.1"/>
    <property type="molecule type" value="Genomic_DNA"/>
</dbReference>
<gene>
    <name evidence="1" type="ORF">PIB30_057209</name>
</gene>
<accession>A0ABU6WJ75</accession>
<proteinExistence type="predicted"/>
<name>A0ABU6WJ75_9FABA</name>
<keyword evidence="2" id="KW-1185">Reference proteome</keyword>
<organism evidence="1 2">
    <name type="scientific">Stylosanthes scabra</name>
    <dbReference type="NCBI Taxonomy" id="79078"/>
    <lineage>
        <taxon>Eukaryota</taxon>
        <taxon>Viridiplantae</taxon>
        <taxon>Streptophyta</taxon>
        <taxon>Embryophyta</taxon>
        <taxon>Tracheophyta</taxon>
        <taxon>Spermatophyta</taxon>
        <taxon>Magnoliopsida</taxon>
        <taxon>eudicotyledons</taxon>
        <taxon>Gunneridae</taxon>
        <taxon>Pentapetalae</taxon>
        <taxon>rosids</taxon>
        <taxon>fabids</taxon>
        <taxon>Fabales</taxon>
        <taxon>Fabaceae</taxon>
        <taxon>Papilionoideae</taxon>
        <taxon>50 kb inversion clade</taxon>
        <taxon>dalbergioids sensu lato</taxon>
        <taxon>Dalbergieae</taxon>
        <taxon>Pterocarpus clade</taxon>
        <taxon>Stylosanthes</taxon>
    </lineage>
</organism>
<evidence type="ECO:0000313" key="2">
    <source>
        <dbReference type="Proteomes" id="UP001341840"/>
    </source>
</evidence>
<comment type="caution">
    <text evidence="1">The sequence shown here is derived from an EMBL/GenBank/DDBJ whole genome shotgun (WGS) entry which is preliminary data.</text>
</comment>
<dbReference type="Proteomes" id="UP001341840">
    <property type="component" value="Unassembled WGS sequence"/>
</dbReference>
<reference evidence="1 2" key="1">
    <citation type="journal article" date="2023" name="Plants (Basel)">
        <title>Bridging the Gap: Combining Genomics and Transcriptomics Approaches to Understand Stylosanthes scabra, an Orphan Legume from the Brazilian Caatinga.</title>
        <authorList>
            <person name="Ferreira-Neto J.R.C."/>
            <person name="da Silva M.D."/>
            <person name="Binneck E."/>
            <person name="de Melo N.F."/>
            <person name="da Silva R.H."/>
            <person name="de Melo A.L.T.M."/>
            <person name="Pandolfi V."/>
            <person name="Bustamante F.O."/>
            <person name="Brasileiro-Vidal A.C."/>
            <person name="Benko-Iseppon A.M."/>
        </authorList>
    </citation>
    <scope>NUCLEOTIDE SEQUENCE [LARGE SCALE GENOMIC DNA]</scope>
    <source>
        <tissue evidence="1">Leaves</tissue>
    </source>
</reference>